<evidence type="ECO:0000256" key="1">
    <source>
        <dbReference type="ARBA" id="ARBA00004496"/>
    </source>
</evidence>
<keyword evidence="12" id="KW-1185">Reference proteome</keyword>
<evidence type="ECO:0000313" key="11">
    <source>
        <dbReference type="EMBL" id="GIE73907.1"/>
    </source>
</evidence>
<dbReference type="InterPro" id="IPR036388">
    <property type="entry name" value="WH-like_DNA-bd_sf"/>
</dbReference>
<evidence type="ECO:0000259" key="9">
    <source>
        <dbReference type="PROSITE" id="PS50110"/>
    </source>
</evidence>
<evidence type="ECO:0000256" key="5">
    <source>
        <dbReference type="ARBA" id="ARBA00023125"/>
    </source>
</evidence>
<proteinExistence type="predicted"/>
<dbReference type="Gene3D" id="3.40.50.2300">
    <property type="match status" value="1"/>
</dbReference>
<evidence type="ECO:0000259" key="10">
    <source>
        <dbReference type="PROSITE" id="PS51755"/>
    </source>
</evidence>
<dbReference type="PANTHER" id="PTHR48111:SF22">
    <property type="entry name" value="REGULATOR OF RPOS"/>
    <property type="match status" value="1"/>
</dbReference>
<accession>A0ABQ4BTC6</accession>
<gene>
    <name evidence="11" type="ORF">Apa02nite_100150</name>
</gene>
<dbReference type="SUPFAM" id="SSF52172">
    <property type="entry name" value="CheY-like"/>
    <property type="match status" value="1"/>
</dbReference>
<dbReference type="InterPro" id="IPR016032">
    <property type="entry name" value="Sig_transdc_resp-reg_C-effctor"/>
</dbReference>
<dbReference type="SUPFAM" id="SSF46894">
    <property type="entry name" value="C-terminal effector domain of the bipartite response regulators"/>
    <property type="match status" value="1"/>
</dbReference>
<evidence type="ECO:0000256" key="8">
    <source>
        <dbReference type="PROSITE-ProRule" id="PRU01091"/>
    </source>
</evidence>
<feature type="domain" description="Response regulatory" evidence="9">
    <location>
        <begin position="10"/>
        <end position="124"/>
    </location>
</feature>
<evidence type="ECO:0000256" key="6">
    <source>
        <dbReference type="ARBA" id="ARBA00023163"/>
    </source>
</evidence>
<dbReference type="Gene3D" id="1.10.10.10">
    <property type="entry name" value="Winged helix-like DNA-binding domain superfamily/Winged helix DNA-binding domain"/>
    <property type="match status" value="1"/>
</dbReference>
<feature type="DNA-binding region" description="OmpR/PhoB-type" evidence="8">
    <location>
        <begin position="131"/>
        <end position="224"/>
    </location>
</feature>
<keyword evidence="6" id="KW-0804">Transcription</keyword>
<dbReference type="EMBL" id="BOMS01000195">
    <property type="protein sequence ID" value="GIE73907.1"/>
    <property type="molecule type" value="Genomic_DNA"/>
</dbReference>
<evidence type="ECO:0000313" key="12">
    <source>
        <dbReference type="Proteomes" id="UP000624709"/>
    </source>
</evidence>
<dbReference type="InterPro" id="IPR039420">
    <property type="entry name" value="WalR-like"/>
</dbReference>
<evidence type="ECO:0000256" key="3">
    <source>
        <dbReference type="ARBA" id="ARBA00023012"/>
    </source>
</evidence>
<keyword evidence="2 7" id="KW-0597">Phosphoprotein</keyword>
<feature type="domain" description="OmpR/PhoB-type" evidence="10">
    <location>
        <begin position="131"/>
        <end position="224"/>
    </location>
</feature>
<comment type="caution">
    <text evidence="11">The sequence shown here is derived from an EMBL/GenBank/DDBJ whole genome shotgun (WGS) entry which is preliminary data.</text>
</comment>
<dbReference type="SMART" id="SM00448">
    <property type="entry name" value="REC"/>
    <property type="match status" value="1"/>
</dbReference>
<sequence>MTDADAPAARLLVVEDDREVGPLLVRLFQGVGYEAELAADGQAGLHRALTRRYDALILDRGLPAIEGLDLLARLRRSGVTIPALVLTALGTVSDRVAGLDGGAEDYLVKPFEVDELLARVRVMLRRRPGSGERLEIGRSQFDLIARTVTGPDGSVVSLSGRESDLLRFLAQHPARAFSREEIIAEVFPDASSVTLADTYVHYLRRKLGADVVSTLRGVGYRLGRDRGAPG</sequence>
<dbReference type="PROSITE" id="PS51755">
    <property type="entry name" value="OMPR_PHOB"/>
    <property type="match status" value="1"/>
</dbReference>
<dbReference type="Gene3D" id="6.10.250.690">
    <property type="match status" value="1"/>
</dbReference>
<dbReference type="CDD" id="cd00383">
    <property type="entry name" value="trans_reg_C"/>
    <property type="match status" value="1"/>
</dbReference>
<organism evidence="11 12">
    <name type="scientific">Actinoplanes palleronii</name>
    <dbReference type="NCBI Taxonomy" id="113570"/>
    <lineage>
        <taxon>Bacteria</taxon>
        <taxon>Bacillati</taxon>
        <taxon>Actinomycetota</taxon>
        <taxon>Actinomycetes</taxon>
        <taxon>Micromonosporales</taxon>
        <taxon>Micromonosporaceae</taxon>
        <taxon>Actinoplanes</taxon>
    </lineage>
</organism>
<evidence type="ECO:0000256" key="2">
    <source>
        <dbReference type="ARBA" id="ARBA00022553"/>
    </source>
</evidence>
<keyword evidence="4" id="KW-0805">Transcription regulation</keyword>
<reference evidence="11 12" key="1">
    <citation type="submission" date="2021-01" db="EMBL/GenBank/DDBJ databases">
        <title>Whole genome shotgun sequence of Actinoplanes palleronii NBRC 14916.</title>
        <authorList>
            <person name="Komaki H."/>
            <person name="Tamura T."/>
        </authorList>
    </citation>
    <scope>NUCLEOTIDE SEQUENCE [LARGE SCALE GENOMIC DNA]</scope>
    <source>
        <strain evidence="11 12">NBRC 14916</strain>
    </source>
</reference>
<evidence type="ECO:0000256" key="7">
    <source>
        <dbReference type="PROSITE-ProRule" id="PRU00169"/>
    </source>
</evidence>
<dbReference type="Pfam" id="PF00486">
    <property type="entry name" value="Trans_reg_C"/>
    <property type="match status" value="1"/>
</dbReference>
<dbReference type="RefSeq" id="WP_203831450.1">
    <property type="nucleotide sequence ID" value="NZ_BAAATY010000080.1"/>
</dbReference>
<dbReference type="InterPro" id="IPR001867">
    <property type="entry name" value="OmpR/PhoB-type_DNA-bd"/>
</dbReference>
<dbReference type="InterPro" id="IPR001789">
    <property type="entry name" value="Sig_transdc_resp-reg_receiver"/>
</dbReference>
<dbReference type="SMART" id="SM00862">
    <property type="entry name" value="Trans_reg_C"/>
    <property type="match status" value="1"/>
</dbReference>
<keyword evidence="5 8" id="KW-0238">DNA-binding</keyword>
<feature type="modified residue" description="4-aspartylphosphate" evidence="7">
    <location>
        <position position="59"/>
    </location>
</feature>
<dbReference type="InterPro" id="IPR011006">
    <property type="entry name" value="CheY-like_superfamily"/>
</dbReference>
<keyword evidence="3" id="KW-0902">Two-component regulatory system</keyword>
<dbReference type="PANTHER" id="PTHR48111">
    <property type="entry name" value="REGULATOR OF RPOS"/>
    <property type="match status" value="1"/>
</dbReference>
<comment type="subcellular location">
    <subcellularLocation>
        <location evidence="1">Cytoplasm</location>
    </subcellularLocation>
</comment>
<dbReference type="Pfam" id="PF00072">
    <property type="entry name" value="Response_reg"/>
    <property type="match status" value="1"/>
</dbReference>
<protein>
    <submittedName>
        <fullName evidence="11">Transcriptional regulator</fullName>
    </submittedName>
</protein>
<name>A0ABQ4BTC6_9ACTN</name>
<dbReference type="PROSITE" id="PS50110">
    <property type="entry name" value="RESPONSE_REGULATORY"/>
    <property type="match status" value="1"/>
</dbReference>
<evidence type="ECO:0000256" key="4">
    <source>
        <dbReference type="ARBA" id="ARBA00023015"/>
    </source>
</evidence>
<dbReference type="Proteomes" id="UP000624709">
    <property type="component" value="Unassembled WGS sequence"/>
</dbReference>